<organism evidence="1 2">
    <name type="scientific">Staurois parvus</name>
    <dbReference type="NCBI Taxonomy" id="386267"/>
    <lineage>
        <taxon>Eukaryota</taxon>
        <taxon>Metazoa</taxon>
        <taxon>Chordata</taxon>
        <taxon>Craniata</taxon>
        <taxon>Vertebrata</taxon>
        <taxon>Euteleostomi</taxon>
        <taxon>Amphibia</taxon>
        <taxon>Batrachia</taxon>
        <taxon>Anura</taxon>
        <taxon>Neobatrachia</taxon>
        <taxon>Ranoidea</taxon>
        <taxon>Ranidae</taxon>
        <taxon>Staurois</taxon>
    </lineage>
</organism>
<comment type="caution">
    <text evidence="1">The sequence shown here is derived from an EMBL/GenBank/DDBJ whole genome shotgun (WGS) entry which is preliminary data.</text>
</comment>
<name>A0ABN9H3H7_9NEOB</name>
<dbReference type="Proteomes" id="UP001162483">
    <property type="component" value="Unassembled WGS sequence"/>
</dbReference>
<keyword evidence="2" id="KW-1185">Reference proteome</keyword>
<evidence type="ECO:0000313" key="1">
    <source>
        <dbReference type="EMBL" id="CAI9616286.1"/>
    </source>
</evidence>
<evidence type="ECO:0008006" key="3">
    <source>
        <dbReference type="Google" id="ProtNLM"/>
    </source>
</evidence>
<reference evidence="1" key="1">
    <citation type="submission" date="2023-05" db="EMBL/GenBank/DDBJ databases">
        <authorList>
            <person name="Stuckert A."/>
        </authorList>
    </citation>
    <scope>NUCLEOTIDE SEQUENCE</scope>
</reference>
<dbReference type="EMBL" id="CATNWA010020031">
    <property type="protein sequence ID" value="CAI9616286.1"/>
    <property type="molecule type" value="Genomic_DNA"/>
</dbReference>
<protein>
    <recommendedName>
        <fullName evidence="3">Secreted protein</fullName>
    </recommendedName>
</protein>
<accession>A0ABN9H3H7</accession>
<gene>
    <name evidence="1" type="ORF">SPARVUS_LOCUS15350251</name>
</gene>
<evidence type="ECO:0000313" key="2">
    <source>
        <dbReference type="Proteomes" id="UP001162483"/>
    </source>
</evidence>
<sequence length="62" mass="7376">MHYSSFFSLFFFFKLNRDKCISVRFWCVLVRSCCVPLQFCAEKMQPVLLCFSASGTHWNCKH</sequence>
<proteinExistence type="predicted"/>